<proteinExistence type="predicted"/>
<accession>A0A0C1VJM3</accession>
<dbReference type="HOGENOM" id="CLU_3181513_0_0_6"/>
<evidence type="ECO:0000313" key="2">
    <source>
        <dbReference type="Proteomes" id="UP000054529"/>
    </source>
</evidence>
<comment type="caution">
    <text evidence="1">The sequence shown here is derived from an EMBL/GenBank/DDBJ whole genome shotgun (WGS) entry which is preliminary data.</text>
</comment>
<reference evidence="1 2" key="1">
    <citation type="journal article" date="2014" name="G3 (Bethesda)">
        <title>Genome sequence of Candidatus Riesia pediculischaeffi, endosymbiont of chimpanzee lice, and genomic comparison of recently acquired endosymbionts from human and chimpanzee lice.</title>
        <authorList>
            <person name="Boyd B.M."/>
            <person name="Allen J.M."/>
            <person name="de Crecy-Lagard V."/>
            <person name="Reed D.L."/>
        </authorList>
    </citation>
    <scope>NUCLEOTIDE SEQUENCE [LARGE SCALE GENOMIC DNA]</scope>
    <source>
        <strain evidence="1 2">PTSU</strain>
    </source>
</reference>
<dbReference type="Proteomes" id="UP000054529">
    <property type="component" value="Unassembled WGS sequence"/>
</dbReference>
<evidence type="ECO:0000313" key="1">
    <source>
        <dbReference type="EMBL" id="KIE64060.1"/>
    </source>
</evidence>
<protein>
    <submittedName>
        <fullName evidence="1">Uncharacterized protein</fullName>
    </submittedName>
</protein>
<dbReference type="EMBL" id="AWXV01000002">
    <property type="protein sequence ID" value="KIE64060.1"/>
    <property type="molecule type" value="Genomic_DNA"/>
</dbReference>
<name>A0A0C1VJM3_9ENTR</name>
<gene>
    <name evidence="1" type="ORF">P689_11931</name>
</gene>
<dbReference type="AlphaFoldDB" id="A0A0C1VJM3"/>
<organism evidence="1 2">
    <name type="scientific">Candidatus Riesia pediculischaeffi PTSU</name>
    <dbReference type="NCBI Taxonomy" id="1401651"/>
    <lineage>
        <taxon>Bacteria</taxon>
        <taxon>Pseudomonadati</taxon>
        <taxon>Pseudomonadota</taxon>
        <taxon>Gammaproteobacteria</taxon>
        <taxon>Enterobacterales</taxon>
        <taxon>Enterobacteriaceae</taxon>
        <taxon>Candidatus Riesia</taxon>
    </lineage>
</organism>
<sequence>MIFFITQKNIMAKQEIFFKVLKNFVNLRFLFRRMSYTHLFMKYALI</sequence>